<name>H8I8P2_METCZ</name>
<evidence type="ECO:0000256" key="2">
    <source>
        <dbReference type="ARBA" id="ARBA00022801"/>
    </source>
</evidence>
<evidence type="ECO:0000256" key="3">
    <source>
        <dbReference type="ARBA" id="ARBA00022806"/>
    </source>
</evidence>
<evidence type="ECO:0000256" key="4">
    <source>
        <dbReference type="ARBA" id="ARBA00022840"/>
    </source>
</evidence>
<dbReference type="Pfam" id="PF00270">
    <property type="entry name" value="DEAD"/>
    <property type="match status" value="1"/>
</dbReference>
<dbReference type="SUPFAM" id="SSF52540">
    <property type="entry name" value="P-loop containing nucleoside triphosphate hydrolases"/>
    <property type="match status" value="1"/>
</dbReference>
<keyword evidence="1" id="KW-0547">Nucleotide-binding</keyword>
<dbReference type="STRING" id="1041930.Mtc_1193"/>
<dbReference type="Proteomes" id="UP000005233">
    <property type="component" value="Chromosome"/>
</dbReference>
<dbReference type="HOGENOM" id="CLU_402609_0_0_2"/>
<dbReference type="PANTHER" id="PTHR24031">
    <property type="entry name" value="RNA HELICASE"/>
    <property type="match status" value="1"/>
</dbReference>
<keyword evidence="4" id="KW-0067">ATP-binding</keyword>
<dbReference type="GO" id="GO:0140097">
    <property type="term" value="F:catalytic activity, acting on DNA"/>
    <property type="evidence" value="ECO:0007669"/>
    <property type="project" value="UniProtKB-ARBA"/>
</dbReference>
<dbReference type="InterPro" id="IPR027417">
    <property type="entry name" value="P-loop_NTPase"/>
</dbReference>
<dbReference type="InterPro" id="IPR006474">
    <property type="entry name" value="Helicase_Cas3_CRISPR-ass_core"/>
</dbReference>
<dbReference type="RefSeq" id="WP_014405784.1">
    <property type="nucleotide sequence ID" value="NC_017034.1"/>
</dbReference>
<proteinExistence type="predicted"/>
<keyword evidence="8" id="KW-1185">Reference proteome</keyword>
<dbReference type="AlphaFoldDB" id="H8I8P2"/>
<dbReference type="NCBIfam" id="TIGR01587">
    <property type="entry name" value="cas3_core"/>
    <property type="match status" value="1"/>
</dbReference>
<dbReference type="OrthoDB" id="43851at2157"/>
<reference evidence="7 8" key="1">
    <citation type="journal article" date="2012" name="J. Bacteriol.">
        <title>Complete genome sequence of a thermophilic methanogen, Methanocella conradii HZ254, isolated from Chinese rice field soil.</title>
        <authorList>
            <person name="Lu Z."/>
            <person name="Lu Y."/>
        </authorList>
    </citation>
    <scope>NUCLEOTIDE SEQUENCE [LARGE SCALE GENOMIC DNA]</scope>
    <source>
        <strain evidence="8">DSM 24694 / JCM 17849 / CGMCC 1.5162 / HZ254</strain>
    </source>
</reference>
<dbReference type="Gene3D" id="3.40.50.300">
    <property type="entry name" value="P-loop containing nucleotide triphosphate hydrolases"/>
    <property type="match status" value="2"/>
</dbReference>
<gene>
    <name evidence="7" type="primary">cas3</name>
    <name evidence="7" type="ordered locus">Mtc_1193</name>
</gene>
<dbReference type="InterPro" id="IPR054712">
    <property type="entry name" value="Cas3-like_dom"/>
</dbReference>
<evidence type="ECO:0000256" key="5">
    <source>
        <dbReference type="ARBA" id="ARBA00023118"/>
    </source>
</evidence>
<dbReference type="eggNOG" id="arCOG00555">
    <property type="taxonomic scope" value="Archaea"/>
</dbReference>
<organism evidence="7 8">
    <name type="scientific">Methanocella conradii (strain DSM 24694 / JCM 17849 / CGMCC 1.5162 / HZ254)</name>
    <dbReference type="NCBI Taxonomy" id="1041930"/>
    <lineage>
        <taxon>Archaea</taxon>
        <taxon>Methanobacteriati</taxon>
        <taxon>Methanobacteriota</taxon>
        <taxon>Stenosarchaea group</taxon>
        <taxon>Methanomicrobia</taxon>
        <taxon>Methanocellales</taxon>
        <taxon>Methanocellaceae</taxon>
        <taxon>Methanocella</taxon>
    </lineage>
</organism>
<evidence type="ECO:0000313" key="8">
    <source>
        <dbReference type="Proteomes" id="UP000005233"/>
    </source>
</evidence>
<dbReference type="eggNOG" id="arCOG01444">
    <property type="taxonomic scope" value="Archaea"/>
</dbReference>
<protein>
    <submittedName>
        <fullName evidence="7">CRISPR-associated helicase Cas3</fullName>
    </submittedName>
</protein>
<accession>H8I8P2</accession>
<dbReference type="EMBL" id="CP003243">
    <property type="protein sequence ID" value="AFC99946.1"/>
    <property type="molecule type" value="Genomic_DNA"/>
</dbReference>
<dbReference type="KEGG" id="mez:Mtc_1193"/>
<dbReference type="InterPro" id="IPR014001">
    <property type="entry name" value="Helicase_ATP-bd"/>
</dbReference>
<dbReference type="InterPro" id="IPR001650">
    <property type="entry name" value="Helicase_C-like"/>
</dbReference>
<dbReference type="SMART" id="SM00487">
    <property type="entry name" value="DEXDc"/>
    <property type="match status" value="1"/>
</dbReference>
<dbReference type="Pfam" id="PF22590">
    <property type="entry name" value="Cas3-like_C_2"/>
    <property type="match status" value="1"/>
</dbReference>
<dbReference type="InterPro" id="IPR011545">
    <property type="entry name" value="DEAD/DEAH_box_helicase_dom"/>
</dbReference>
<dbReference type="GO" id="GO:0016787">
    <property type="term" value="F:hydrolase activity"/>
    <property type="evidence" value="ECO:0007669"/>
    <property type="project" value="UniProtKB-KW"/>
</dbReference>
<dbReference type="PROSITE" id="PS51192">
    <property type="entry name" value="HELICASE_ATP_BIND_1"/>
    <property type="match status" value="1"/>
</dbReference>
<sequence>MEIEEAYKIFNDKFIPREHQRRCWELLDNNLISGITLLSGTGSGKTEAILIPSLIKDKKLVLIYPTRSLVNDQILRLKDYIKKLILKNEISKTISIDIGDEEYALQYTKFNEKSINRILNQVKYWYRIQKLKEIKIKVLIDKNETEEKISIDKLQNKLENYIHSLKNFELIYQIGPYTTIEINHLNENVSYVIRKTKKHYFGGDVILTTLDKFLYRFFAYGEQKWNLIYPYRLYMNELTTGRLVICFDEAHLYDSVSYTNFINLLSTLISNNIKVVVMSATLPQEFLNMSETKLGMAVVNGEDSKGNKTYKIIDDENRDEKIIEIINKNIGKKIIIVRNTVRNAYNIYERLIKFSNNNLYNGVPVFFYHGRLFSYIKSQIYEAIKELDEVNKPYILITTHAIEVGCDLNAELLITDYCNPDQLIQRAGRCARKKESKGILFIIGKEFQDEIENYLRDPVAYNYEVYNSILEENNGGNLIEEMIRKETIRPNLKKEDLTDALFHLLYSYVYEFDRTREKLHESGIISTRSWIPSIKLFWVKKESDFGEIRKWSKDNSINDVLLMMREKNLLYNFDPLSISIDMLSTQDSLKVSDLKENYLIFAIQDSESDDGYVKGKINPYLHEIYVIYKSQGYPNINPKDGLIQLPKIFEKKEKGIKIEISVKKQILLPESQYDRKIEYLNIT</sequence>
<evidence type="ECO:0000256" key="1">
    <source>
        <dbReference type="ARBA" id="ARBA00022741"/>
    </source>
</evidence>
<dbReference type="SMART" id="SM00490">
    <property type="entry name" value="HELICc"/>
    <property type="match status" value="1"/>
</dbReference>
<evidence type="ECO:0000313" key="7">
    <source>
        <dbReference type="EMBL" id="AFC99946.1"/>
    </source>
</evidence>
<dbReference type="GeneID" id="11971319"/>
<keyword evidence="2" id="KW-0378">Hydrolase</keyword>
<evidence type="ECO:0000259" key="6">
    <source>
        <dbReference type="PROSITE" id="PS51192"/>
    </source>
</evidence>
<dbReference type="GO" id="GO:0004386">
    <property type="term" value="F:helicase activity"/>
    <property type="evidence" value="ECO:0007669"/>
    <property type="project" value="UniProtKB-KW"/>
</dbReference>
<keyword evidence="5" id="KW-0051">Antiviral defense</keyword>
<keyword evidence="3" id="KW-0347">Helicase</keyword>
<dbReference type="GO" id="GO:0005524">
    <property type="term" value="F:ATP binding"/>
    <property type="evidence" value="ECO:0007669"/>
    <property type="project" value="UniProtKB-KW"/>
</dbReference>
<dbReference type="GO" id="GO:0051607">
    <property type="term" value="P:defense response to virus"/>
    <property type="evidence" value="ECO:0007669"/>
    <property type="project" value="UniProtKB-KW"/>
</dbReference>
<dbReference type="GO" id="GO:0003676">
    <property type="term" value="F:nucleic acid binding"/>
    <property type="evidence" value="ECO:0007669"/>
    <property type="project" value="InterPro"/>
</dbReference>
<feature type="domain" description="Helicase ATP-binding" evidence="6">
    <location>
        <begin position="26"/>
        <end position="300"/>
    </location>
</feature>